<keyword evidence="2" id="KW-1185">Reference proteome</keyword>
<dbReference type="EMBL" id="JBBKTX010000003">
    <property type="protein sequence ID" value="MFK4751387.1"/>
    <property type="molecule type" value="Genomic_DNA"/>
</dbReference>
<protein>
    <recommendedName>
        <fullName evidence="3">NlpE N-terminal domain-containing protein</fullName>
    </recommendedName>
</protein>
<dbReference type="RefSeq" id="WP_369855178.1">
    <property type="nucleotide sequence ID" value="NZ_JBBKTX010000003.1"/>
</dbReference>
<evidence type="ECO:0000313" key="2">
    <source>
        <dbReference type="Proteomes" id="UP001620597"/>
    </source>
</evidence>
<reference evidence="1 2" key="1">
    <citation type="submission" date="2024-03" db="EMBL/GenBank/DDBJ databases">
        <title>High-quality draft genome sequence of Oceanobacter sp. wDCs-4.</title>
        <authorList>
            <person name="Dong C."/>
        </authorList>
    </citation>
    <scope>NUCLEOTIDE SEQUENCE [LARGE SCALE GENOMIC DNA]</scope>
    <source>
        <strain evidence="2">wDCs-4</strain>
    </source>
</reference>
<evidence type="ECO:0000313" key="1">
    <source>
        <dbReference type="EMBL" id="MFK4751387.1"/>
    </source>
</evidence>
<comment type="caution">
    <text evidence="1">The sequence shown here is derived from an EMBL/GenBank/DDBJ whole genome shotgun (WGS) entry which is preliminary data.</text>
</comment>
<proteinExistence type="predicted"/>
<organism evidence="1 2">
    <name type="scientific">Oceanobacter antarcticus</name>
    <dbReference type="NCBI Taxonomy" id="3133425"/>
    <lineage>
        <taxon>Bacteria</taxon>
        <taxon>Pseudomonadati</taxon>
        <taxon>Pseudomonadota</taxon>
        <taxon>Gammaproteobacteria</taxon>
        <taxon>Oceanospirillales</taxon>
        <taxon>Oceanospirillaceae</taxon>
        <taxon>Oceanobacter</taxon>
    </lineage>
</organism>
<name>A0ABW8NEN4_9GAMM</name>
<sequence length="117" mass="13250">MNTRHLILFSLLGLLISPLGRAESANLMRHAEFHILPAELITFSGSAITVKPCDECQTETFTMKSETALFEYEQAIDLQRASELYLRKNIPVIFLGIDRQQNQVDYINFGGHASSEY</sequence>
<gene>
    <name evidence="1" type="ORF">WG929_03090</name>
</gene>
<accession>A0ABW8NEN4</accession>
<dbReference type="Proteomes" id="UP001620597">
    <property type="component" value="Unassembled WGS sequence"/>
</dbReference>
<evidence type="ECO:0008006" key="3">
    <source>
        <dbReference type="Google" id="ProtNLM"/>
    </source>
</evidence>